<protein>
    <recommendedName>
        <fullName evidence="6">Urease accessory protein UreF</fullName>
    </recommendedName>
</protein>
<dbReference type="EMBL" id="JADGKB010000013">
    <property type="protein sequence ID" value="KAJ3260181.1"/>
    <property type="molecule type" value="Genomic_DNA"/>
</dbReference>
<organism evidence="4 5">
    <name type="scientific">Boothiomyces macroporosus</name>
    <dbReference type="NCBI Taxonomy" id="261099"/>
    <lineage>
        <taxon>Eukaryota</taxon>
        <taxon>Fungi</taxon>
        <taxon>Fungi incertae sedis</taxon>
        <taxon>Chytridiomycota</taxon>
        <taxon>Chytridiomycota incertae sedis</taxon>
        <taxon>Chytridiomycetes</taxon>
        <taxon>Rhizophydiales</taxon>
        <taxon>Terramycetaceae</taxon>
        <taxon>Boothiomyces</taxon>
    </lineage>
</organism>
<dbReference type="AlphaFoldDB" id="A0AAD5YA14"/>
<keyword evidence="1" id="KW-0996">Nickel insertion</keyword>
<comment type="caution">
    <text evidence="4">The sequence shown here is derived from an EMBL/GenBank/DDBJ whole genome shotgun (WGS) entry which is preliminary data.</text>
</comment>
<accession>A0AAD5YA14</accession>
<keyword evidence="5" id="KW-1185">Reference proteome</keyword>
<evidence type="ECO:0008006" key="6">
    <source>
        <dbReference type="Google" id="ProtNLM"/>
    </source>
</evidence>
<dbReference type="Gene3D" id="1.10.4190.10">
    <property type="entry name" value="Urease accessory protein UreF"/>
    <property type="match status" value="1"/>
</dbReference>
<dbReference type="GO" id="GO:0016151">
    <property type="term" value="F:nickel cation binding"/>
    <property type="evidence" value="ECO:0007669"/>
    <property type="project" value="InterPro"/>
</dbReference>
<reference evidence="4" key="1">
    <citation type="submission" date="2020-05" db="EMBL/GenBank/DDBJ databases">
        <title>Phylogenomic resolution of chytrid fungi.</title>
        <authorList>
            <person name="Stajich J.E."/>
            <person name="Amses K."/>
            <person name="Simmons R."/>
            <person name="Seto K."/>
            <person name="Myers J."/>
            <person name="Bonds A."/>
            <person name="Quandt C.A."/>
            <person name="Barry K."/>
            <person name="Liu P."/>
            <person name="Grigoriev I."/>
            <person name="Longcore J.E."/>
            <person name="James T.Y."/>
        </authorList>
    </citation>
    <scope>NUCLEOTIDE SEQUENCE</scope>
    <source>
        <strain evidence="4">PLAUS21</strain>
    </source>
</reference>
<sequence length="234" mass="26378">MNQDYILLLLSDSALPVGGFVCSSGLEATIQTGNYTDLKSFIKQSLLSVNSSTIPFIKSTFNALKKAKLNEELKEEAIPEVVDRILELDYKFDRMVGLNHISKRASLQQGIAYLSLSTKSFNFTNVFKRALLKQNGGHLPTCFTIVCCFFELPLERIIYLYLFLQMRSIVSSAIRLSMIGPYEGQQILFEEASLIDDLMKIGSADDEDQAHSTWPVLDIVQGSHDRLYTRIFNS</sequence>
<evidence type="ECO:0000256" key="2">
    <source>
        <dbReference type="ARBA" id="ARBA00023186"/>
    </source>
</evidence>
<evidence type="ECO:0000313" key="4">
    <source>
        <dbReference type="EMBL" id="KAJ3260181.1"/>
    </source>
</evidence>
<dbReference type="PANTHER" id="PTHR33620">
    <property type="entry name" value="UREASE ACCESSORY PROTEIN F"/>
    <property type="match status" value="1"/>
</dbReference>
<dbReference type="InterPro" id="IPR002639">
    <property type="entry name" value="UreF"/>
</dbReference>
<dbReference type="InterPro" id="IPR038277">
    <property type="entry name" value="UreF_sf"/>
</dbReference>
<dbReference type="PIRSF" id="PIRSF009467">
    <property type="entry name" value="Ureas_acces_UreF"/>
    <property type="match status" value="1"/>
</dbReference>
<comment type="similarity">
    <text evidence="3">Belongs to the UreF family.</text>
</comment>
<dbReference type="Proteomes" id="UP001210925">
    <property type="component" value="Unassembled WGS sequence"/>
</dbReference>
<dbReference type="Pfam" id="PF01730">
    <property type="entry name" value="UreF"/>
    <property type="match status" value="1"/>
</dbReference>
<name>A0AAD5YA14_9FUNG</name>
<evidence type="ECO:0000256" key="1">
    <source>
        <dbReference type="ARBA" id="ARBA00022988"/>
    </source>
</evidence>
<dbReference type="PANTHER" id="PTHR33620:SF1">
    <property type="entry name" value="UREASE ACCESSORY PROTEIN F"/>
    <property type="match status" value="1"/>
</dbReference>
<gene>
    <name evidence="4" type="ORF">HK103_001257</name>
</gene>
<proteinExistence type="inferred from homology"/>
<evidence type="ECO:0000313" key="5">
    <source>
        <dbReference type="Proteomes" id="UP001210925"/>
    </source>
</evidence>
<evidence type="ECO:0000256" key="3">
    <source>
        <dbReference type="ARBA" id="ARBA00046339"/>
    </source>
</evidence>
<keyword evidence="2" id="KW-0143">Chaperone</keyword>